<evidence type="ECO:0000313" key="1">
    <source>
        <dbReference type="EMBL" id="GAA4394523.1"/>
    </source>
</evidence>
<dbReference type="Proteomes" id="UP001500936">
    <property type="component" value="Unassembled WGS sequence"/>
</dbReference>
<sequence length="72" mass="7885">MKLGNYYVSLYRIIYRANTALDKTNTVAEGVYRNAGRATSNAAYGMLGKSLVFRGTINKPLADFMAALAAFK</sequence>
<reference evidence="2" key="1">
    <citation type="journal article" date="2019" name="Int. J. Syst. Evol. Microbiol.">
        <title>The Global Catalogue of Microorganisms (GCM) 10K type strain sequencing project: providing services to taxonomists for standard genome sequencing and annotation.</title>
        <authorList>
            <consortium name="The Broad Institute Genomics Platform"/>
            <consortium name="The Broad Institute Genome Sequencing Center for Infectious Disease"/>
            <person name="Wu L."/>
            <person name="Ma J."/>
        </authorList>
    </citation>
    <scope>NUCLEOTIDE SEQUENCE [LARGE SCALE GENOMIC DNA]</scope>
    <source>
        <strain evidence="2">JCM 17925</strain>
    </source>
</reference>
<evidence type="ECO:0000313" key="2">
    <source>
        <dbReference type="Proteomes" id="UP001500936"/>
    </source>
</evidence>
<dbReference type="RefSeq" id="WP_345262722.1">
    <property type="nucleotide sequence ID" value="NZ_BAABHB010000001.1"/>
</dbReference>
<gene>
    <name evidence="1" type="ORF">GCM10023187_00450</name>
</gene>
<organism evidence="1 2">
    <name type="scientific">Nibrella viscosa</name>
    <dbReference type="NCBI Taxonomy" id="1084524"/>
    <lineage>
        <taxon>Bacteria</taxon>
        <taxon>Pseudomonadati</taxon>
        <taxon>Bacteroidota</taxon>
        <taxon>Cytophagia</taxon>
        <taxon>Cytophagales</taxon>
        <taxon>Spirosomataceae</taxon>
        <taxon>Nibrella</taxon>
    </lineage>
</organism>
<keyword evidence="2" id="KW-1185">Reference proteome</keyword>
<name>A0ABP8JQ75_9BACT</name>
<proteinExistence type="predicted"/>
<protein>
    <submittedName>
        <fullName evidence="1">Uncharacterized protein</fullName>
    </submittedName>
</protein>
<accession>A0ABP8JQ75</accession>
<comment type="caution">
    <text evidence="1">The sequence shown here is derived from an EMBL/GenBank/DDBJ whole genome shotgun (WGS) entry which is preliminary data.</text>
</comment>
<dbReference type="EMBL" id="BAABHB010000001">
    <property type="protein sequence ID" value="GAA4394523.1"/>
    <property type="molecule type" value="Genomic_DNA"/>
</dbReference>